<dbReference type="PANTHER" id="PTHR43133:SF46">
    <property type="entry name" value="RNA POLYMERASE SIGMA-70 FACTOR ECF SUBFAMILY"/>
    <property type="match status" value="1"/>
</dbReference>
<accession>A0A4U1GHH2</accession>
<keyword evidence="2" id="KW-0805">Transcription regulation</keyword>
<keyword evidence="4" id="KW-0804">Transcription</keyword>
<name>A0A4R0NH06_9SPHI</name>
<evidence type="ECO:0000313" key="10">
    <source>
        <dbReference type="Proteomes" id="UP000309594"/>
    </source>
</evidence>
<dbReference type="PANTHER" id="PTHR43133">
    <property type="entry name" value="RNA POLYMERASE ECF-TYPE SIGMA FACTO"/>
    <property type="match status" value="1"/>
</dbReference>
<dbReference type="GO" id="GO:0006352">
    <property type="term" value="P:DNA-templated transcription initiation"/>
    <property type="evidence" value="ECO:0007669"/>
    <property type="project" value="InterPro"/>
</dbReference>
<dbReference type="InterPro" id="IPR013324">
    <property type="entry name" value="RNA_pol_sigma_r3/r4-like"/>
</dbReference>
<dbReference type="AlphaFoldDB" id="A0A4R0NH06"/>
<evidence type="ECO:0000313" key="7">
    <source>
        <dbReference type="EMBL" id="TCC99468.1"/>
    </source>
</evidence>
<evidence type="ECO:0000256" key="2">
    <source>
        <dbReference type="ARBA" id="ARBA00023015"/>
    </source>
</evidence>
<protein>
    <submittedName>
        <fullName evidence="7">RNA polymerase sigma-70 factor</fullName>
    </submittedName>
</protein>
<dbReference type="GO" id="GO:0016987">
    <property type="term" value="F:sigma factor activity"/>
    <property type="evidence" value="ECO:0007669"/>
    <property type="project" value="UniProtKB-KW"/>
</dbReference>
<organism evidence="7 9">
    <name type="scientific">Pedobacter hiemivivus</name>
    <dbReference type="NCBI Taxonomy" id="2530454"/>
    <lineage>
        <taxon>Bacteria</taxon>
        <taxon>Pseudomonadati</taxon>
        <taxon>Bacteroidota</taxon>
        <taxon>Sphingobacteriia</taxon>
        <taxon>Sphingobacteriales</taxon>
        <taxon>Sphingobacteriaceae</taxon>
        <taxon>Pedobacter</taxon>
    </lineage>
</organism>
<comment type="similarity">
    <text evidence="1">Belongs to the sigma-70 factor family. ECF subfamily.</text>
</comment>
<dbReference type="EMBL" id="SJSM01000001">
    <property type="protein sequence ID" value="TCC99468.1"/>
    <property type="molecule type" value="Genomic_DNA"/>
</dbReference>
<reference evidence="8 10" key="2">
    <citation type="submission" date="2019-04" db="EMBL/GenBank/DDBJ databases">
        <title>Pedobacter sp. RP-1-16 sp. nov., isolated from Arctic soil.</title>
        <authorList>
            <person name="Dahal R.H."/>
            <person name="Kim D.-U."/>
        </authorList>
    </citation>
    <scope>NUCLEOTIDE SEQUENCE [LARGE SCALE GENOMIC DNA]</scope>
    <source>
        <strain evidence="8 10">RP-1-16</strain>
    </source>
</reference>
<evidence type="ECO:0000256" key="1">
    <source>
        <dbReference type="ARBA" id="ARBA00010641"/>
    </source>
</evidence>
<dbReference type="InterPro" id="IPR039425">
    <property type="entry name" value="RNA_pol_sigma-70-like"/>
</dbReference>
<dbReference type="SUPFAM" id="SSF88659">
    <property type="entry name" value="Sigma3 and sigma4 domains of RNA polymerase sigma factors"/>
    <property type="match status" value="1"/>
</dbReference>
<dbReference type="Gene3D" id="1.10.10.10">
    <property type="entry name" value="Winged helix-like DNA-binding domain superfamily/Winged helix DNA-binding domain"/>
    <property type="match status" value="1"/>
</dbReference>
<dbReference type="InterPro" id="IPR013325">
    <property type="entry name" value="RNA_pol_sigma_r2"/>
</dbReference>
<dbReference type="Pfam" id="PF04542">
    <property type="entry name" value="Sigma70_r2"/>
    <property type="match status" value="1"/>
</dbReference>
<dbReference type="InterPro" id="IPR036388">
    <property type="entry name" value="WH-like_DNA-bd_sf"/>
</dbReference>
<evidence type="ECO:0000256" key="4">
    <source>
        <dbReference type="ARBA" id="ARBA00023163"/>
    </source>
</evidence>
<reference evidence="7 9" key="1">
    <citation type="submission" date="2019-02" db="EMBL/GenBank/DDBJ databases">
        <title>Pedobacter sp. RP-3-8 sp. nov., isolated from Arctic soil.</title>
        <authorList>
            <person name="Dahal R.H."/>
        </authorList>
    </citation>
    <scope>NUCLEOTIDE SEQUENCE [LARGE SCALE GENOMIC DNA]</scope>
    <source>
        <strain evidence="7 9">RP-3-8</strain>
    </source>
</reference>
<evidence type="ECO:0000259" key="5">
    <source>
        <dbReference type="Pfam" id="PF04542"/>
    </source>
</evidence>
<evidence type="ECO:0000313" key="9">
    <source>
        <dbReference type="Proteomes" id="UP000291117"/>
    </source>
</evidence>
<comment type="caution">
    <text evidence="7">The sequence shown here is derived from an EMBL/GenBank/DDBJ whole genome shotgun (WGS) entry which is preliminary data.</text>
</comment>
<dbReference type="NCBIfam" id="TIGR02985">
    <property type="entry name" value="Sig70_bacteroi1"/>
    <property type="match status" value="1"/>
</dbReference>
<dbReference type="OrthoDB" id="8687055at2"/>
<evidence type="ECO:0000259" key="6">
    <source>
        <dbReference type="Pfam" id="PF08281"/>
    </source>
</evidence>
<keyword evidence="9" id="KW-1185">Reference proteome</keyword>
<dbReference type="SUPFAM" id="SSF88946">
    <property type="entry name" value="Sigma2 domain of RNA polymerase sigma factors"/>
    <property type="match status" value="1"/>
</dbReference>
<proteinExistence type="inferred from homology"/>
<keyword evidence="3" id="KW-0731">Sigma factor</keyword>
<dbReference type="Gene3D" id="1.10.1740.10">
    <property type="match status" value="1"/>
</dbReference>
<evidence type="ECO:0000313" key="8">
    <source>
        <dbReference type="EMBL" id="TKC63687.1"/>
    </source>
</evidence>
<dbReference type="InterPro" id="IPR014327">
    <property type="entry name" value="RNA_pol_sigma70_bacteroid"/>
</dbReference>
<feature type="domain" description="RNA polymerase sigma factor 70 region 4 type 2" evidence="6">
    <location>
        <begin position="124"/>
        <end position="172"/>
    </location>
</feature>
<dbReference type="InterPro" id="IPR013249">
    <property type="entry name" value="RNA_pol_sigma70_r4_t2"/>
</dbReference>
<dbReference type="InterPro" id="IPR014284">
    <property type="entry name" value="RNA_pol_sigma-70_dom"/>
</dbReference>
<dbReference type="Proteomes" id="UP000291117">
    <property type="component" value="Unassembled WGS sequence"/>
</dbReference>
<feature type="domain" description="RNA polymerase sigma-70 region 2" evidence="5">
    <location>
        <begin position="28"/>
        <end position="91"/>
    </location>
</feature>
<dbReference type="InterPro" id="IPR007627">
    <property type="entry name" value="RNA_pol_sigma70_r2"/>
</dbReference>
<dbReference type="RefSeq" id="WP_131606705.1">
    <property type="nucleotide sequence ID" value="NZ_SJSM01000001.1"/>
</dbReference>
<dbReference type="NCBIfam" id="TIGR02937">
    <property type="entry name" value="sigma70-ECF"/>
    <property type="match status" value="1"/>
</dbReference>
<dbReference type="GO" id="GO:0003677">
    <property type="term" value="F:DNA binding"/>
    <property type="evidence" value="ECO:0007669"/>
    <property type="project" value="InterPro"/>
</dbReference>
<dbReference type="EMBL" id="SWDX01000002">
    <property type="protein sequence ID" value="TKC63687.1"/>
    <property type="molecule type" value="Genomic_DNA"/>
</dbReference>
<evidence type="ECO:0000256" key="3">
    <source>
        <dbReference type="ARBA" id="ARBA00023082"/>
    </source>
</evidence>
<dbReference type="Proteomes" id="UP000309594">
    <property type="component" value="Unassembled WGS sequence"/>
</dbReference>
<accession>A0A4R0NH06</accession>
<dbReference type="Pfam" id="PF08281">
    <property type="entry name" value="Sigma70_r4_2"/>
    <property type="match status" value="1"/>
</dbReference>
<sequence length="200" mass="23347">MELKAVKDANYWMEALQREDQKALGYFFDLHYKSLCYFACRLVQDDVEAEDIVSACFVKLWESERKVVTAESVKAFLYIACRNACFDYLKHLKVKSTVQEVYFKQLEQGEETILNNIIETEVLEMLVAEIELLPEKCREVFKMIYFGHKKTDEIAKQLDLSPKTVRNHKAKAIGLLKSAILKKGVSHTFFLAFLLFLDRR</sequence>
<gene>
    <name evidence="7" type="ORF">EZ444_01985</name>
    <name evidence="8" type="ORF">FBD94_04875</name>
</gene>